<proteinExistence type="predicted"/>
<dbReference type="Proteomes" id="UP001501490">
    <property type="component" value="Unassembled WGS sequence"/>
</dbReference>
<evidence type="ECO:0000313" key="1">
    <source>
        <dbReference type="EMBL" id="GAA3621435.1"/>
    </source>
</evidence>
<dbReference type="RefSeq" id="WP_344804869.1">
    <property type="nucleotide sequence ID" value="NZ_BAABAB010000016.1"/>
</dbReference>
<gene>
    <name evidence="1" type="ORF">GCM10022236_24680</name>
</gene>
<protein>
    <submittedName>
        <fullName evidence="1">Uncharacterized protein</fullName>
    </submittedName>
</protein>
<reference evidence="2" key="1">
    <citation type="journal article" date="2019" name="Int. J. Syst. Evol. Microbiol.">
        <title>The Global Catalogue of Microorganisms (GCM) 10K type strain sequencing project: providing services to taxonomists for standard genome sequencing and annotation.</title>
        <authorList>
            <consortium name="The Broad Institute Genomics Platform"/>
            <consortium name="The Broad Institute Genome Sequencing Center for Infectious Disease"/>
            <person name="Wu L."/>
            <person name="Ma J."/>
        </authorList>
    </citation>
    <scope>NUCLEOTIDE SEQUENCE [LARGE SCALE GENOMIC DNA]</scope>
    <source>
        <strain evidence="2">JCM 16929</strain>
    </source>
</reference>
<accession>A0ABP6ZWT9</accession>
<organism evidence="1 2">
    <name type="scientific">Microlunatus ginsengisoli</name>
    <dbReference type="NCBI Taxonomy" id="363863"/>
    <lineage>
        <taxon>Bacteria</taxon>
        <taxon>Bacillati</taxon>
        <taxon>Actinomycetota</taxon>
        <taxon>Actinomycetes</taxon>
        <taxon>Propionibacteriales</taxon>
        <taxon>Propionibacteriaceae</taxon>
        <taxon>Microlunatus</taxon>
    </lineage>
</organism>
<comment type="caution">
    <text evidence="1">The sequence shown here is derived from an EMBL/GenBank/DDBJ whole genome shotgun (WGS) entry which is preliminary data.</text>
</comment>
<sequence length="194" mass="20394">MGFREWFGRVFGGGGAADPAWDTPEAAAAPVASVPTEADLMAALDRTESMVAGGVVPPVVVSRVKRITDTVRQTLPRLRNLGLGSPEAYSVMATATDYLPEAVGAYLRLPRQWADTRPIEHGKTSLMLLIDQLDLLGATMDKILDAAVRSDAEALIVHGRFLQEKFGAAASGGALGLDGGNVPPPPPPNTLDLP</sequence>
<name>A0ABP6ZWT9_9ACTN</name>
<keyword evidence="2" id="KW-1185">Reference proteome</keyword>
<dbReference type="EMBL" id="BAABAB010000016">
    <property type="protein sequence ID" value="GAA3621435.1"/>
    <property type="molecule type" value="Genomic_DNA"/>
</dbReference>
<evidence type="ECO:0000313" key="2">
    <source>
        <dbReference type="Proteomes" id="UP001501490"/>
    </source>
</evidence>